<evidence type="ECO:0000313" key="1">
    <source>
        <dbReference type="EMBL" id="UXN70866.1"/>
    </source>
</evidence>
<dbReference type="Gene3D" id="3.40.50.300">
    <property type="entry name" value="P-loop containing nucleotide triphosphate hydrolases"/>
    <property type="match status" value="2"/>
</dbReference>
<proteinExistence type="predicted"/>
<protein>
    <recommendedName>
        <fullName evidence="3">Deoxynucleotide monophosphate kinase</fullName>
    </recommendedName>
</protein>
<dbReference type="EMBL" id="CP104965">
    <property type="protein sequence ID" value="UXN70866.1"/>
    <property type="molecule type" value="Genomic_DNA"/>
</dbReference>
<keyword evidence="2" id="KW-1185">Reference proteome</keyword>
<dbReference type="InterPro" id="IPR027417">
    <property type="entry name" value="P-loop_NTPase"/>
</dbReference>
<gene>
    <name evidence="1" type="ORF">N8A98_06680</name>
</gene>
<dbReference type="RefSeq" id="WP_262170136.1">
    <property type="nucleotide sequence ID" value="NZ_CP104965.1"/>
</dbReference>
<evidence type="ECO:0000313" key="2">
    <source>
        <dbReference type="Proteomes" id="UP001061862"/>
    </source>
</evidence>
<accession>A0ABY6CI58</accession>
<dbReference type="Proteomes" id="UP001061862">
    <property type="component" value="Chromosome"/>
</dbReference>
<dbReference type="InterPro" id="IPR048444">
    <property type="entry name" value="DNMK"/>
</dbReference>
<evidence type="ECO:0008006" key="3">
    <source>
        <dbReference type="Google" id="ProtNLM"/>
    </source>
</evidence>
<dbReference type="Pfam" id="PF21448">
    <property type="entry name" value="DNMK"/>
    <property type="match status" value="1"/>
</dbReference>
<reference evidence="1 2" key="1">
    <citation type="submission" date="2022-09" db="EMBL/GenBank/DDBJ databases">
        <title>Interaction between co-microsymbionts with complementary sets of symbiotic genes in legume-rhizobium systems.</title>
        <authorList>
            <person name="Safronova V."/>
            <person name="Sazanova A."/>
            <person name="Afonin A."/>
            <person name="Chirak E."/>
        </authorList>
    </citation>
    <scope>NUCLEOTIDE SEQUENCE [LARGE SCALE GENOMIC DNA]</scope>
    <source>
        <strain evidence="1 2">A18/4-1</strain>
    </source>
</reference>
<dbReference type="SUPFAM" id="SSF52540">
    <property type="entry name" value="P-loop containing nucleoside triphosphate hydrolases"/>
    <property type="match status" value="1"/>
</dbReference>
<sequence length="245" mass="26199">MLVPENGMTVGRVEFAPDYNSAAKAGGYVRVSSSDAAQAGDNTFTRPSRMNDRAWEQWHLPPLTAANDNGKLPKVVALTGLAGSGKSTLADYLIERHGYTRVKFAGPLKAMARAIGLGEAHIEGDLKELPCAILQGKTPRFFMQQLGTQFGRDTIGEEFWTGLWSATANNILDHGGRVVCDDCRFDNEAEMVRQVGGVVLSITGRGGIAGGHASEQGVDADVVLHNVGTVTELQARADEVLFGGW</sequence>
<organism evidence="1 2">
    <name type="scientific">Devosia neptuniae</name>
    <dbReference type="NCBI Taxonomy" id="191302"/>
    <lineage>
        <taxon>Bacteria</taxon>
        <taxon>Pseudomonadati</taxon>
        <taxon>Pseudomonadota</taxon>
        <taxon>Alphaproteobacteria</taxon>
        <taxon>Hyphomicrobiales</taxon>
        <taxon>Devosiaceae</taxon>
        <taxon>Devosia</taxon>
    </lineage>
</organism>
<name>A0ABY6CI58_9HYPH</name>